<dbReference type="Gramene" id="TraesCAD_scaffold_003088_01G001400.1">
    <property type="protein sequence ID" value="TraesCAD_scaffold_003088_01G001400.1"/>
    <property type="gene ID" value="TraesCAD_scaffold_003088_01G001400"/>
</dbReference>
<dbReference type="Gramene" id="TraesROB_scaffold_000860_01G001400.1">
    <property type="protein sequence ID" value="TraesROB_scaffold_000860_01G001400.1"/>
    <property type="gene ID" value="TraesROB_scaffold_000860_01G001400"/>
</dbReference>
<dbReference type="Gramene" id="TraesJAG6A03G03391200.1">
    <property type="protein sequence ID" value="TraesJAG6A03G03391200.1.CDS1"/>
    <property type="gene ID" value="TraesJAG6A03G03391200"/>
</dbReference>
<dbReference type="PANTHER" id="PTHR13318">
    <property type="entry name" value="PARTNER OF PAIRED, ISOFORM B-RELATED"/>
    <property type="match status" value="1"/>
</dbReference>
<dbReference type="EnsemblPlants" id="TraesCS6A02G363700.1">
    <property type="protein sequence ID" value="TraesCS6A02G363700.1.cds1"/>
    <property type="gene ID" value="TraesCS6A02G363700"/>
</dbReference>
<sequence length="480" mass="53493">MEGLPEALLAEILKRVTKTSDRNSLSLVSKQLCTVEAEHRDAIRVGRGLKPTIAALVSLFSRFPNLVKVEINYSGWKPSYRGQLKNQGLLVLSSHCPLLSDLALSFCTSIDDSGLGYLADCKSLMSLRLNHTPAVTSTGIFRVAVGCRHLSVLHLVDYTGVDNMEWLEYLGRYGSLRELVVKDCNGISQYDIIKFGPGWANLQKFEFENNGNYWMTGARDPSNVSGYPYSYDICCDSLKDLRLAHFRTQPEIGLLFLLGKCKALETLYLEYVIGINENEMIALFQRCSNLKTISLRLMPVRCEDYEFRTPLTDVSLKALALSCPMLQVVELTFTYCEHKYPTRIGFTQKGIVTLIQSCPIHTLLLDGANIFKDKGMKGLSSSRFLETLKLVNCRSVTDAGIGFIIQAPSLSSLILCECEKVTDDGMAALVRLQKLESLNVIGCCKVSEEGVQGAARSVHYAAEVERYDILKGIKLTQSWE</sequence>
<dbReference type="Gramene" id="TraesMAC6A03G03397510.1">
    <property type="protein sequence ID" value="TraesMAC6A03G03397510.1.CDS1"/>
    <property type="gene ID" value="TraesMAC6A03G03397510"/>
</dbReference>
<dbReference type="RefSeq" id="XP_044406868.1">
    <property type="nucleotide sequence ID" value="XM_044550933.1"/>
</dbReference>
<dbReference type="STRING" id="4565.A0A3B6NWT6"/>
<protein>
    <recommendedName>
        <fullName evidence="1">F-box/LRR-repeat protein 15-like leucin rich repeat domain-containing protein</fullName>
    </recommendedName>
</protein>
<dbReference type="GeneID" id="123131207"/>
<proteinExistence type="predicted"/>
<dbReference type="FunFam" id="3.80.10.10:FF:000690">
    <property type="entry name" value="F-box/LRR-repeat protein 14"/>
    <property type="match status" value="1"/>
</dbReference>
<accession>A0A3B6NWT6</accession>
<feature type="domain" description="F-box/LRR-repeat protein 15-like leucin rich repeat" evidence="1">
    <location>
        <begin position="244"/>
        <end position="404"/>
    </location>
</feature>
<dbReference type="Gene3D" id="3.80.10.10">
    <property type="entry name" value="Ribonuclease Inhibitor"/>
    <property type="match status" value="2"/>
</dbReference>
<evidence type="ECO:0000259" key="1">
    <source>
        <dbReference type="Pfam" id="PF25372"/>
    </source>
</evidence>
<gene>
    <name evidence="2" type="primary">LOC123131207</name>
</gene>
<dbReference type="InterPro" id="IPR006553">
    <property type="entry name" value="Leu-rich_rpt_Cys-con_subtyp"/>
</dbReference>
<dbReference type="Gramene" id="TraesSYM6A03G03341170.1">
    <property type="protein sequence ID" value="TraesSYM6A03G03341170.1.CDS1"/>
    <property type="gene ID" value="TraesSYM6A03G03341170"/>
</dbReference>
<dbReference type="Gramene" id="TraesPARA_EIv1.0_1978020.1">
    <property type="protein sequence ID" value="TraesPARA_EIv1.0_1978020.1.CDS1"/>
    <property type="gene ID" value="TraesPARA_EIv1.0_1978020"/>
</dbReference>
<dbReference type="GO" id="GO:0031146">
    <property type="term" value="P:SCF-dependent proteasomal ubiquitin-dependent protein catabolic process"/>
    <property type="evidence" value="ECO:0000318"/>
    <property type="project" value="GO_Central"/>
</dbReference>
<dbReference type="GO" id="GO:0019005">
    <property type="term" value="C:SCF ubiquitin ligase complex"/>
    <property type="evidence" value="ECO:0000318"/>
    <property type="project" value="GO_Central"/>
</dbReference>
<dbReference type="Gramene" id="TraesCS6A03G0929400.1">
    <property type="protein sequence ID" value="TraesCS6A03G0929400.1.CDS1"/>
    <property type="gene ID" value="TraesCS6A03G0929400"/>
</dbReference>
<name>A0A3B6NWT6_WHEAT</name>
<dbReference type="OrthoDB" id="550575at2759"/>
<dbReference type="AlphaFoldDB" id="A0A3B6NWT6"/>
<dbReference type="Gramene" id="TraesSTA6A03G03388700.1">
    <property type="protein sequence ID" value="TraesSTA6A03G03388700.1.CDS1"/>
    <property type="gene ID" value="TraesSTA6A03G03388700"/>
</dbReference>
<dbReference type="Gramene" id="TraesCS6A02G363700.1">
    <property type="protein sequence ID" value="TraesCS6A02G363700.1.cds1"/>
    <property type="gene ID" value="TraesCS6A02G363700"/>
</dbReference>
<dbReference type="Gramene" id="TraesARI6A03G03355850.1">
    <property type="protein sequence ID" value="TraesARI6A03G03355850.1.CDS1"/>
    <property type="gene ID" value="TraesARI6A03G03355850"/>
</dbReference>
<dbReference type="SMR" id="A0A3B6NWT6"/>
<evidence type="ECO:0000313" key="3">
    <source>
        <dbReference type="Proteomes" id="UP000019116"/>
    </source>
</evidence>
<dbReference type="Proteomes" id="UP000019116">
    <property type="component" value="Chromosome 6A"/>
</dbReference>
<reference evidence="2" key="1">
    <citation type="submission" date="2018-08" db="EMBL/GenBank/DDBJ databases">
        <authorList>
            <person name="Rossello M."/>
        </authorList>
    </citation>
    <scope>NUCLEOTIDE SEQUENCE [LARGE SCALE GENOMIC DNA]</scope>
    <source>
        <strain evidence="2">cv. Chinese Spring</strain>
    </source>
</reference>
<organism evidence="2">
    <name type="scientific">Triticum aestivum</name>
    <name type="common">Wheat</name>
    <dbReference type="NCBI Taxonomy" id="4565"/>
    <lineage>
        <taxon>Eukaryota</taxon>
        <taxon>Viridiplantae</taxon>
        <taxon>Streptophyta</taxon>
        <taxon>Embryophyta</taxon>
        <taxon>Tracheophyta</taxon>
        <taxon>Spermatophyta</taxon>
        <taxon>Magnoliopsida</taxon>
        <taxon>Liliopsida</taxon>
        <taxon>Poales</taxon>
        <taxon>Poaceae</taxon>
        <taxon>BOP clade</taxon>
        <taxon>Pooideae</taxon>
        <taxon>Triticodae</taxon>
        <taxon>Triticeae</taxon>
        <taxon>Triticinae</taxon>
        <taxon>Triticum</taxon>
    </lineage>
</organism>
<dbReference type="InterPro" id="IPR057207">
    <property type="entry name" value="FBXL15_LRR"/>
</dbReference>
<keyword evidence="3" id="KW-1185">Reference proteome</keyword>
<reference evidence="2" key="2">
    <citation type="submission" date="2018-10" db="UniProtKB">
        <authorList>
            <consortium name="EnsemblPlants"/>
        </authorList>
    </citation>
    <scope>IDENTIFICATION</scope>
</reference>
<dbReference type="Gramene" id="TraesJUL6A03G03425200.1">
    <property type="protein sequence ID" value="TraesJUL6A03G03425200.1.CDS1"/>
    <property type="gene ID" value="TraesJUL6A03G03425200"/>
</dbReference>
<dbReference type="InterPro" id="IPR032675">
    <property type="entry name" value="LRR_dom_sf"/>
</dbReference>
<evidence type="ECO:0000313" key="2">
    <source>
        <dbReference type="EnsemblPlants" id="TraesCS6A02G363700.1.cds1"/>
    </source>
</evidence>
<dbReference type="Gene3D" id="1.20.1280.50">
    <property type="match status" value="1"/>
</dbReference>
<dbReference type="Gramene" id="TraesLDM6A03G03401650.1">
    <property type="protein sequence ID" value="TraesLDM6A03G03401650.1.CDS1"/>
    <property type="gene ID" value="TraesLDM6A03G03401650"/>
</dbReference>
<dbReference type="PANTHER" id="PTHR13318:SF271">
    <property type="entry name" value="COI1 F-BOX DOMAIN-CONTAINING PROTEIN"/>
    <property type="match status" value="1"/>
</dbReference>
<dbReference type="Gramene" id="TraesCLE_scaffold_003332_01G001000.1">
    <property type="protein sequence ID" value="TraesCLE_scaffold_003332_01G001000.1"/>
    <property type="gene ID" value="TraesCLE_scaffold_003332_01G001000"/>
</dbReference>
<dbReference type="SMART" id="SM00367">
    <property type="entry name" value="LRR_CC"/>
    <property type="match status" value="7"/>
</dbReference>
<dbReference type="SUPFAM" id="SSF52047">
    <property type="entry name" value="RNI-like"/>
    <property type="match status" value="1"/>
</dbReference>
<dbReference type="FunFam" id="1.20.1280.50:FF:000023">
    <property type="entry name" value="F-box/LRR-repeat protein 4"/>
    <property type="match status" value="1"/>
</dbReference>
<dbReference type="Gramene" id="TraesNOR6A03G03432270.1">
    <property type="protein sequence ID" value="TraesNOR6A03G03432270.1.CDS1"/>
    <property type="gene ID" value="TraesNOR6A03G03432270"/>
</dbReference>
<dbReference type="Pfam" id="PF25372">
    <property type="entry name" value="DUF7885"/>
    <property type="match status" value="1"/>
</dbReference>